<name>A0ABN7UAI6_GIGMA</name>
<dbReference type="EMBL" id="CAJVQB010001778">
    <property type="protein sequence ID" value="CAG8549648.1"/>
    <property type="molecule type" value="Genomic_DNA"/>
</dbReference>
<proteinExistence type="predicted"/>
<keyword evidence="4" id="KW-1185">Reference proteome</keyword>
<feature type="compositionally biased region" description="Basic and acidic residues" evidence="2">
    <location>
        <begin position="18"/>
        <end position="28"/>
    </location>
</feature>
<evidence type="ECO:0000313" key="3">
    <source>
        <dbReference type="EMBL" id="CAG8549648.1"/>
    </source>
</evidence>
<evidence type="ECO:0000313" key="4">
    <source>
        <dbReference type="Proteomes" id="UP000789901"/>
    </source>
</evidence>
<evidence type="ECO:0000256" key="1">
    <source>
        <dbReference type="SAM" id="Coils"/>
    </source>
</evidence>
<feature type="region of interest" description="Disordered" evidence="2">
    <location>
        <begin position="1"/>
        <end position="28"/>
    </location>
</feature>
<protein>
    <submittedName>
        <fullName evidence="3">18586_t:CDS:1</fullName>
    </submittedName>
</protein>
<dbReference type="Proteomes" id="UP000789901">
    <property type="component" value="Unassembled WGS sequence"/>
</dbReference>
<gene>
    <name evidence="3" type="ORF">GMARGA_LOCUS4492</name>
</gene>
<feature type="coiled-coil region" evidence="1">
    <location>
        <begin position="185"/>
        <end position="212"/>
    </location>
</feature>
<organism evidence="3 4">
    <name type="scientific">Gigaspora margarita</name>
    <dbReference type="NCBI Taxonomy" id="4874"/>
    <lineage>
        <taxon>Eukaryota</taxon>
        <taxon>Fungi</taxon>
        <taxon>Fungi incertae sedis</taxon>
        <taxon>Mucoromycota</taxon>
        <taxon>Glomeromycotina</taxon>
        <taxon>Glomeromycetes</taxon>
        <taxon>Diversisporales</taxon>
        <taxon>Gigasporaceae</taxon>
        <taxon>Gigaspora</taxon>
    </lineage>
</organism>
<keyword evidence="1" id="KW-0175">Coiled coil</keyword>
<comment type="caution">
    <text evidence="3">The sequence shown here is derived from an EMBL/GenBank/DDBJ whole genome shotgun (WGS) entry which is preliminary data.</text>
</comment>
<accession>A0ABN7UAI6</accession>
<sequence>MNLEENKRNTQLRKAQRRYQDKKKIEKQKMSDEINRLKKENDDIIKKKDGEIQNYINEKKLKSKHAFIHGTIMHLKTVVETNLNLFNLNENIQEVNLENENIQEVTNLDNENIQEVTNPENENKEVTNLENENNQDVTNFENKNKEVTNLENENIQEVTNPENENIQEVTNLENENIQEVTNPENENIQEEVTNLENENIQEVTNLENENTQEIIEWCCRLFGLEYNSISDFEVWCTNQGFKNIVDYIYYCKINYNVYNAFDLFTNVNDY</sequence>
<evidence type="ECO:0000256" key="2">
    <source>
        <dbReference type="SAM" id="MobiDB-lite"/>
    </source>
</evidence>
<reference evidence="3 4" key="1">
    <citation type="submission" date="2021-06" db="EMBL/GenBank/DDBJ databases">
        <authorList>
            <person name="Kallberg Y."/>
            <person name="Tangrot J."/>
            <person name="Rosling A."/>
        </authorList>
    </citation>
    <scope>NUCLEOTIDE SEQUENCE [LARGE SCALE GENOMIC DNA]</scope>
    <source>
        <strain evidence="3 4">120-4 pot B 10/14</strain>
    </source>
</reference>